<evidence type="ECO:0000256" key="2">
    <source>
        <dbReference type="RuleBase" id="RU000383"/>
    </source>
</evidence>
<dbReference type="Pfam" id="PF00134">
    <property type="entry name" value="Cyclin_N"/>
    <property type="match status" value="1"/>
</dbReference>
<dbReference type="EMBL" id="LR783724">
    <property type="protein sequence ID" value="CAB3228935.1"/>
    <property type="molecule type" value="mRNA"/>
</dbReference>
<dbReference type="PIRSF" id="PIRSF036580">
    <property type="entry name" value="Cyclin_L"/>
    <property type="match status" value="1"/>
</dbReference>
<feature type="domain" description="Cyclin-like" evidence="4">
    <location>
        <begin position="170"/>
        <end position="254"/>
    </location>
</feature>
<feature type="region of interest" description="Disordered" evidence="3">
    <location>
        <begin position="280"/>
        <end position="446"/>
    </location>
</feature>
<gene>
    <name evidence="6" type="primary">Ccnl1</name>
</gene>
<dbReference type="Pfam" id="PF21797">
    <property type="entry name" value="CycT2-like_C"/>
    <property type="match status" value="1"/>
</dbReference>
<dbReference type="SMART" id="SM01332">
    <property type="entry name" value="Cyclin_C"/>
    <property type="match status" value="1"/>
</dbReference>
<feature type="compositionally biased region" description="Basic and acidic residues" evidence="3">
    <location>
        <begin position="302"/>
        <end position="317"/>
    </location>
</feature>
<feature type="domain" description="Cyclin-like" evidence="4">
    <location>
        <begin position="55"/>
        <end position="157"/>
    </location>
</feature>
<keyword evidence="1 2" id="KW-0195">Cyclin</keyword>
<dbReference type="SMART" id="SM00385">
    <property type="entry name" value="CYCLIN"/>
    <property type="match status" value="2"/>
</dbReference>
<organism evidence="6">
    <name type="scientific">Phallusia mammillata</name>
    <dbReference type="NCBI Taxonomy" id="59560"/>
    <lineage>
        <taxon>Eukaryota</taxon>
        <taxon>Metazoa</taxon>
        <taxon>Chordata</taxon>
        <taxon>Tunicata</taxon>
        <taxon>Ascidiacea</taxon>
        <taxon>Phlebobranchia</taxon>
        <taxon>Ascidiidae</taxon>
        <taxon>Phallusia</taxon>
    </lineage>
</organism>
<dbReference type="InterPro" id="IPR004367">
    <property type="entry name" value="Cyclin_C-dom"/>
</dbReference>
<evidence type="ECO:0000256" key="1">
    <source>
        <dbReference type="ARBA" id="ARBA00023127"/>
    </source>
</evidence>
<dbReference type="Gene3D" id="1.10.472.10">
    <property type="entry name" value="Cyclin-like"/>
    <property type="match status" value="2"/>
</dbReference>
<dbReference type="InterPro" id="IPR013763">
    <property type="entry name" value="Cyclin-like_dom"/>
</dbReference>
<feature type="compositionally biased region" description="Basic residues" evidence="3">
    <location>
        <begin position="432"/>
        <end position="446"/>
    </location>
</feature>
<sequence>MEKTADATDAKQDYAGVQLTLENCLFPADKLEETPSMKDGMDVRSEEDLRLWGCESLQIAGIMLRVPQVAMATAQVLFQRFYFAKSFVKTRMEEAAMACIWLASKVEEAPRRIRDVINVFHYLKQRKQNSNPAPMQLDHHYITLKNNIIRLERRLLKELGFCVHVKHPHKIIVVYLQVLEMESNQDLVQTAWNYMNDSLRSTVFVRYTPETIACACIYLAARVLKVALPSKPHWFYLFNATEDEIQQICKHLLQVYHHKKNTIEELDAKVEACRKHLQEEKNKLRESNAVTAPGDATAEVSSTEKSKKEPPSEKESKGSASVGENESEKRRERKGERSSAEKHIRSASIPSRSKYDMSSKQRSPGRYSRSRSGKHEDDDLPKSYSTSDENSRTSSKHRRSGKRSEFHHRSESGSSSKKSRQERSLSAEREHKSKSHHKKHGKHKHM</sequence>
<feature type="compositionally biased region" description="Basic and acidic residues" evidence="3">
    <location>
        <begin position="419"/>
        <end position="431"/>
    </location>
</feature>
<protein>
    <submittedName>
        <fullName evidence="6">Cyclin-L1-like</fullName>
    </submittedName>
</protein>
<dbReference type="InterPro" id="IPR036915">
    <property type="entry name" value="Cyclin-like_sf"/>
</dbReference>
<feature type="domain" description="Cyclin C-terminal" evidence="5">
    <location>
        <begin position="166"/>
        <end position="293"/>
    </location>
</feature>
<dbReference type="PANTHER" id="PTHR10026">
    <property type="entry name" value="CYCLIN"/>
    <property type="match status" value="1"/>
</dbReference>
<comment type="similarity">
    <text evidence="2">Belongs to the cyclin family.</text>
</comment>
<accession>A0A6F9D9A4</accession>
<evidence type="ECO:0000259" key="4">
    <source>
        <dbReference type="SMART" id="SM00385"/>
    </source>
</evidence>
<dbReference type="InterPro" id="IPR043198">
    <property type="entry name" value="Cyclin/Ssn8"/>
</dbReference>
<feature type="compositionally biased region" description="Basic and acidic residues" evidence="3">
    <location>
        <begin position="402"/>
        <end position="411"/>
    </location>
</feature>
<dbReference type="SUPFAM" id="SSF47954">
    <property type="entry name" value="Cyclin-like"/>
    <property type="match status" value="2"/>
</dbReference>
<dbReference type="GO" id="GO:0006357">
    <property type="term" value="P:regulation of transcription by RNA polymerase II"/>
    <property type="evidence" value="ECO:0007669"/>
    <property type="project" value="InterPro"/>
</dbReference>
<name>A0A6F9D9A4_9ASCI</name>
<dbReference type="FunFam" id="1.10.472.10:FF:000031">
    <property type="entry name" value="cyclin-L1-1-like isoform X1"/>
    <property type="match status" value="1"/>
</dbReference>
<evidence type="ECO:0000313" key="6">
    <source>
        <dbReference type="EMBL" id="CAB3228935.1"/>
    </source>
</evidence>
<dbReference type="GO" id="GO:0016538">
    <property type="term" value="F:cyclin-dependent protein serine/threonine kinase regulator activity"/>
    <property type="evidence" value="ECO:0007669"/>
    <property type="project" value="InterPro"/>
</dbReference>
<evidence type="ECO:0000256" key="3">
    <source>
        <dbReference type="SAM" id="MobiDB-lite"/>
    </source>
</evidence>
<evidence type="ECO:0000259" key="5">
    <source>
        <dbReference type="SMART" id="SM01332"/>
    </source>
</evidence>
<dbReference type="InterPro" id="IPR006671">
    <property type="entry name" value="Cyclin_N"/>
</dbReference>
<reference evidence="6" key="1">
    <citation type="submission" date="2020-04" db="EMBL/GenBank/DDBJ databases">
        <authorList>
            <person name="Neveu A P."/>
        </authorList>
    </citation>
    <scope>NUCLEOTIDE SEQUENCE</scope>
    <source>
        <tissue evidence="6">Whole embryo</tissue>
    </source>
</reference>
<dbReference type="AlphaFoldDB" id="A0A6F9D9A4"/>
<proteinExistence type="evidence at transcript level"/>
<feature type="compositionally biased region" description="Basic and acidic residues" evidence="3">
    <location>
        <begin position="326"/>
        <end position="344"/>
    </location>
</feature>